<evidence type="ECO:0008006" key="3">
    <source>
        <dbReference type="Google" id="ProtNLM"/>
    </source>
</evidence>
<accession>A0A0G2AWI1</accession>
<gene>
    <name evidence="1" type="ORF">UY86_C0013G0004</name>
</gene>
<dbReference type="GO" id="GO:0016787">
    <property type="term" value="F:hydrolase activity"/>
    <property type="evidence" value="ECO:0007669"/>
    <property type="project" value="InterPro"/>
</dbReference>
<dbReference type="InterPro" id="IPR029058">
    <property type="entry name" value="AB_hydrolase_fold"/>
</dbReference>
<comment type="caution">
    <text evidence="1">The sequence shown here is derived from an EMBL/GenBank/DDBJ whole genome shotgun (WGS) entry which is preliminary data.</text>
</comment>
<dbReference type="InterPro" id="IPR010662">
    <property type="entry name" value="RBBP9/YdeN"/>
</dbReference>
<dbReference type="EMBL" id="LCRR01000013">
    <property type="protein sequence ID" value="KKW37249.1"/>
    <property type="molecule type" value="Genomic_DNA"/>
</dbReference>
<dbReference type="Gene3D" id="3.40.50.1820">
    <property type="entry name" value="alpha/beta hydrolase"/>
    <property type="match status" value="1"/>
</dbReference>
<reference evidence="1 2" key="1">
    <citation type="journal article" date="2015" name="Nature">
        <title>rRNA introns, odd ribosomes, and small enigmatic genomes across a large radiation of phyla.</title>
        <authorList>
            <person name="Brown C.T."/>
            <person name="Hug L.A."/>
            <person name="Thomas B.C."/>
            <person name="Sharon I."/>
            <person name="Castelle C.J."/>
            <person name="Singh A."/>
            <person name="Wilkins M.J."/>
            <person name="Williams K.H."/>
            <person name="Banfield J.F."/>
        </authorList>
    </citation>
    <scope>NUCLEOTIDE SEQUENCE [LARGE SCALE GENOMIC DNA]</scope>
</reference>
<dbReference type="STRING" id="1618607.UY86_C0013G0004"/>
<evidence type="ECO:0000313" key="2">
    <source>
        <dbReference type="Proteomes" id="UP000033852"/>
    </source>
</evidence>
<dbReference type="PANTHER" id="PTHR15394">
    <property type="entry name" value="SERINE HYDROLASE RBBP9"/>
    <property type="match status" value="1"/>
</dbReference>
<sequence>MKTAIIVHGWEGSSQSDWMPWAKAAFEKEGTKVVVPDIPHTEAPEIGEWVEYLKSIVGTPNKDTYFIGHSIGCQTILRYLETLNAPVGGAIFVAGWFTLTNLEGPEAEAVAKPWIEEPMDFNKIKANLPRSVVMLGDNDPFVPYEETKKQFEEQLGSEVVTIAKGGHITGDDGFGPFPQLVESFLKLSASS</sequence>
<protein>
    <recommendedName>
        <fullName evidence="3">Serine hydrolase family protein</fullName>
    </recommendedName>
</protein>
<evidence type="ECO:0000313" key="1">
    <source>
        <dbReference type="EMBL" id="KKW37249.1"/>
    </source>
</evidence>
<dbReference type="PANTHER" id="PTHR15394:SF3">
    <property type="entry name" value="SERINE HYDROLASE RBBP9"/>
    <property type="match status" value="1"/>
</dbReference>
<dbReference type="AlphaFoldDB" id="A0A0G2AWI1"/>
<dbReference type="Pfam" id="PF06821">
    <property type="entry name" value="Ser_hydrolase"/>
    <property type="match status" value="1"/>
</dbReference>
<proteinExistence type="predicted"/>
<dbReference type="Proteomes" id="UP000033852">
    <property type="component" value="Unassembled WGS sequence"/>
</dbReference>
<name>A0A0G2AWI1_9BACT</name>
<organism evidence="1 2">
    <name type="scientific">Candidatus Adlerbacteria bacterium GW2011_GWB1_54_7</name>
    <dbReference type="NCBI Taxonomy" id="1618607"/>
    <lineage>
        <taxon>Bacteria</taxon>
        <taxon>Candidatus Adleribacteriota</taxon>
    </lineage>
</organism>
<dbReference type="SUPFAM" id="SSF53474">
    <property type="entry name" value="alpha/beta-Hydrolases"/>
    <property type="match status" value="1"/>
</dbReference>